<sequence length="76" mass="8344">MDHVTAVKLQRWLVATAAIFAILVLADKFGLGFRPLRLGSVASWQDVGKNLLSHFALSIFAGSLFFFFGRNSSKEG</sequence>
<keyword evidence="1" id="KW-1133">Transmembrane helix</keyword>
<dbReference type="EMBL" id="SZUA01000001">
    <property type="protein sequence ID" value="TKR33728.1"/>
    <property type="molecule type" value="Genomic_DNA"/>
</dbReference>
<organism evidence="2 3">
    <name type="scientific">Luteimonas gilva</name>
    <dbReference type="NCBI Taxonomy" id="2572684"/>
    <lineage>
        <taxon>Bacteria</taxon>
        <taxon>Pseudomonadati</taxon>
        <taxon>Pseudomonadota</taxon>
        <taxon>Gammaproteobacteria</taxon>
        <taxon>Lysobacterales</taxon>
        <taxon>Lysobacteraceae</taxon>
        <taxon>Luteimonas</taxon>
    </lineage>
</organism>
<evidence type="ECO:0000256" key="1">
    <source>
        <dbReference type="SAM" id="Phobius"/>
    </source>
</evidence>
<evidence type="ECO:0000313" key="2">
    <source>
        <dbReference type="EMBL" id="TKR33728.1"/>
    </source>
</evidence>
<dbReference type="AlphaFoldDB" id="A0A4U5JY47"/>
<keyword evidence="3" id="KW-1185">Reference proteome</keyword>
<reference evidence="2 3" key="1">
    <citation type="submission" date="2019-04" db="EMBL/GenBank/DDBJ databases">
        <title>Reference strain of H23.</title>
        <authorList>
            <person name="Luo X."/>
        </authorList>
    </citation>
    <scope>NUCLEOTIDE SEQUENCE [LARGE SCALE GENOMIC DNA]</scope>
    <source>
        <strain evidence="2 3">H23</strain>
    </source>
</reference>
<gene>
    <name evidence="2" type="ORF">FCE95_05465</name>
</gene>
<protein>
    <submittedName>
        <fullName evidence="2">Uncharacterized protein</fullName>
    </submittedName>
</protein>
<accession>A0A4U5JY47</accession>
<comment type="caution">
    <text evidence="2">The sequence shown here is derived from an EMBL/GenBank/DDBJ whole genome shotgun (WGS) entry which is preliminary data.</text>
</comment>
<keyword evidence="1" id="KW-0472">Membrane</keyword>
<keyword evidence="1" id="KW-0812">Transmembrane</keyword>
<feature type="transmembrane region" description="Helical" evidence="1">
    <location>
        <begin position="51"/>
        <end position="69"/>
    </location>
</feature>
<dbReference type="Proteomes" id="UP000308707">
    <property type="component" value="Unassembled WGS sequence"/>
</dbReference>
<proteinExistence type="predicted"/>
<feature type="transmembrane region" description="Helical" evidence="1">
    <location>
        <begin position="12"/>
        <end position="31"/>
    </location>
</feature>
<dbReference type="RefSeq" id="WP_137265934.1">
    <property type="nucleotide sequence ID" value="NZ_SZUA01000001.1"/>
</dbReference>
<name>A0A4U5JY47_9GAMM</name>
<evidence type="ECO:0000313" key="3">
    <source>
        <dbReference type="Proteomes" id="UP000308707"/>
    </source>
</evidence>